<sequence>MGEVIAATASIDRIDGDVHTAYEIAVARGGEVAEAAFFRLHPGVTAIDDAKAIHEAAKKAESLAWASVAGIDHDADGLIGNVRDEMWNALGRPKQSSHMDAVFPEGIGTYTAGDPLGQPLLMQVLRARIIAADAPQWPEAKRTAWAAAIEAKREAYEAAVKSYRPIEAALVVAEAGYRAAVRGAHARLKNFKRDLKNLGLTEAQIHEIIPDASAGKKRGGTGTGEK</sequence>
<evidence type="ECO:0000313" key="2">
    <source>
        <dbReference type="Proteomes" id="UP000309215"/>
    </source>
</evidence>
<comment type="caution">
    <text evidence="1">The sequence shown here is derived from an EMBL/GenBank/DDBJ whole genome shotgun (WGS) entry which is preliminary data.</text>
</comment>
<dbReference type="AlphaFoldDB" id="A0A4U1JB56"/>
<reference evidence="1 2" key="1">
    <citation type="submission" date="2019-04" db="EMBL/GenBank/DDBJ databases">
        <authorList>
            <person name="Li Y."/>
            <person name="Wang J."/>
        </authorList>
    </citation>
    <scope>NUCLEOTIDE SEQUENCE [LARGE SCALE GENOMIC DNA]</scope>
    <source>
        <strain evidence="1 2">DSM 14668</strain>
    </source>
</reference>
<accession>A0A4U1JB56</accession>
<dbReference type="Proteomes" id="UP000309215">
    <property type="component" value="Unassembled WGS sequence"/>
</dbReference>
<proteinExistence type="predicted"/>
<dbReference type="EMBL" id="SSMQ01000019">
    <property type="protein sequence ID" value="TKD06382.1"/>
    <property type="molecule type" value="Genomic_DNA"/>
</dbReference>
<keyword evidence="2" id="KW-1185">Reference proteome</keyword>
<evidence type="ECO:0000313" key="1">
    <source>
        <dbReference type="EMBL" id="TKD06382.1"/>
    </source>
</evidence>
<name>A0A4U1JB56_9BACT</name>
<organism evidence="1 2">
    <name type="scientific">Polyangium fumosum</name>
    <dbReference type="NCBI Taxonomy" id="889272"/>
    <lineage>
        <taxon>Bacteria</taxon>
        <taxon>Pseudomonadati</taxon>
        <taxon>Myxococcota</taxon>
        <taxon>Polyangia</taxon>
        <taxon>Polyangiales</taxon>
        <taxon>Polyangiaceae</taxon>
        <taxon>Polyangium</taxon>
    </lineage>
</organism>
<protein>
    <submittedName>
        <fullName evidence="1">Uncharacterized protein</fullName>
    </submittedName>
</protein>
<dbReference type="RefSeq" id="WP_136930522.1">
    <property type="nucleotide sequence ID" value="NZ_SSMQ01000019.1"/>
</dbReference>
<dbReference type="OrthoDB" id="5516886at2"/>
<gene>
    <name evidence="1" type="ORF">E8A74_19360</name>
</gene>